<feature type="domain" description="Helicase ATP-binding" evidence="12">
    <location>
        <begin position="310"/>
        <end position="488"/>
    </location>
</feature>
<dbReference type="GO" id="GO:0006281">
    <property type="term" value="P:DNA repair"/>
    <property type="evidence" value="ECO:0007669"/>
    <property type="project" value="TreeGrafter"/>
</dbReference>
<dbReference type="Proteomes" id="UP001057305">
    <property type="component" value="Chromosome"/>
</dbReference>
<protein>
    <recommendedName>
        <fullName evidence="9">DNA 3'-5' helicase</fullName>
        <ecNumber evidence="9">5.6.2.4</ecNumber>
    </recommendedName>
</protein>
<evidence type="ECO:0000256" key="3">
    <source>
        <dbReference type="ARBA" id="ARBA00022801"/>
    </source>
</evidence>
<dbReference type="Pfam" id="PF00270">
    <property type="entry name" value="DEAD"/>
    <property type="match status" value="1"/>
</dbReference>
<evidence type="ECO:0000259" key="12">
    <source>
        <dbReference type="PROSITE" id="PS51192"/>
    </source>
</evidence>
<dbReference type="SUPFAM" id="SSF52540">
    <property type="entry name" value="P-loop containing nucleoside triphosphate hydrolases"/>
    <property type="match status" value="2"/>
</dbReference>
<evidence type="ECO:0000256" key="10">
    <source>
        <dbReference type="PROSITE-ProRule" id="PRU00560"/>
    </source>
</evidence>
<dbReference type="InterPro" id="IPR014016">
    <property type="entry name" value="UvrD-like_ATP-bd"/>
</dbReference>
<evidence type="ECO:0000256" key="5">
    <source>
        <dbReference type="ARBA" id="ARBA00022840"/>
    </source>
</evidence>
<evidence type="ECO:0000256" key="9">
    <source>
        <dbReference type="ARBA" id="ARBA00034808"/>
    </source>
</evidence>
<keyword evidence="7" id="KW-0413">Isomerase</keyword>
<dbReference type="Gene3D" id="3.30.420.10">
    <property type="entry name" value="Ribonuclease H-like superfamily/Ribonuclease H"/>
    <property type="match status" value="1"/>
</dbReference>
<dbReference type="PANTHER" id="PTHR13710:SF105">
    <property type="entry name" value="ATP-DEPENDENT DNA HELICASE Q1"/>
    <property type="match status" value="1"/>
</dbReference>
<dbReference type="PANTHER" id="PTHR13710">
    <property type="entry name" value="DNA HELICASE RECQ FAMILY MEMBER"/>
    <property type="match status" value="1"/>
</dbReference>
<comment type="catalytic activity">
    <reaction evidence="8">
        <text>Couples ATP hydrolysis with the unwinding of duplex DNA by translocating in the 3'-5' direction.</text>
        <dbReference type="EC" id="5.6.2.4"/>
    </reaction>
</comment>
<keyword evidence="3 10" id="KW-0378">Hydrolase</keyword>
<dbReference type="GO" id="GO:0030894">
    <property type="term" value="C:replisome"/>
    <property type="evidence" value="ECO:0007669"/>
    <property type="project" value="TreeGrafter"/>
</dbReference>
<dbReference type="PROSITE" id="PS51194">
    <property type="entry name" value="HELICASE_CTER"/>
    <property type="match status" value="1"/>
</dbReference>
<dbReference type="Gene3D" id="3.40.50.300">
    <property type="entry name" value="P-loop containing nucleotide triphosphate hydrolases"/>
    <property type="match status" value="5"/>
</dbReference>
<keyword evidence="2 10" id="KW-0547">Nucleotide-binding</keyword>
<dbReference type="GO" id="GO:0005737">
    <property type="term" value="C:cytoplasm"/>
    <property type="evidence" value="ECO:0007669"/>
    <property type="project" value="TreeGrafter"/>
</dbReference>
<dbReference type="SUPFAM" id="SSF53098">
    <property type="entry name" value="Ribonuclease H-like"/>
    <property type="match status" value="1"/>
</dbReference>
<dbReference type="GO" id="GO:0043590">
    <property type="term" value="C:bacterial nucleoid"/>
    <property type="evidence" value="ECO:0007669"/>
    <property type="project" value="TreeGrafter"/>
</dbReference>
<evidence type="ECO:0000256" key="4">
    <source>
        <dbReference type="ARBA" id="ARBA00022806"/>
    </source>
</evidence>
<dbReference type="EMBL" id="CP073116">
    <property type="protein sequence ID" value="UTG72802.1"/>
    <property type="molecule type" value="Genomic_DNA"/>
</dbReference>
<dbReference type="GO" id="GO:0005524">
    <property type="term" value="F:ATP binding"/>
    <property type="evidence" value="ECO:0007669"/>
    <property type="project" value="UniProtKB-UniRule"/>
</dbReference>
<dbReference type="SMART" id="SM00487">
    <property type="entry name" value="DEXDc"/>
    <property type="match status" value="1"/>
</dbReference>
<dbReference type="GO" id="GO:0003677">
    <property type="term" value="F:DNA binding"/>
    <property type="evidence" value="ECO:0007669"/>
    <property type="project" value="UniProtKB-KW"/>
</dbReference>
<dbReference type="InterPro" id="IPR014001">
    <property type="entry name" value="Helicase_ATP-bd"/>
</dbReference>
<dbReference type="InterPro" id="IPR001650">
    <property type="entry name" value="Helicase_C-like"/>
</dbReference>
<evidence type="ECO:0000259" key="14">
    <source>
        <dbReference type="PROSITE" id="PS51198"/>
    </source>
</evidence>
<dbReference type="InterPro" id="IPR036397">
    <property type="entry name" value="RNaseH_sf"/>
</dbReference>
<dbReference type="Pfam" id="PF13245">
    <property type="entry name" value="AAA_19"/>
    <property type="match status" value="1"/>
</dbReference>
<evidence type="ECO:0000256" key="2">
    <source>
        <dbReference type="ARBA" id="ARBA00022741"/>
    </source>
</evidence>
<feature type="compositionally biased region" description="Polar residues" evidence="11">
    <location>
        <begin position="1527"/>
        <end position="1536"/>
    </location>
</feature>
<reference evidence="15" key="1">
    <citation type="submission" date="2021-04" db="EMBL/GenBank/DDBJ databases">
        <title>Characterizing Neisseria spp. as novel respiratory pathobionts in bronchiectasis.</title>
        <authorList>
            <person name="Li L."/>
            <person name="Mac Aogain M."/>
            <person name="Xu T."/>
            <person name="Jaggi T.K."/>
            <person name="Chan L.Y."/>
            <person name="Keir H.R."/>
            <person name="Dicker A.J."/>
            <person name="Qu J."/>
            <person name="Liu Y."/>
            <person name="Chen H.S."/>
            <person name="Koh M.S."/>
            <person name="Ong T.H."/>
            <person name="Lim A.Y.H."/>
            <person name="Abisheganaden J."/>
            <person name="Low T.B."/>
            <person name="Oliver B.G."/>
            <person name="Tan N.S."/>
            <person name="Fang M."/>
            <person name="Chalmers J.D."/>
            <person name="Chotirmall S.H."/>
        </authorList>
    </citation>
    <scope>NUCLEOTIDE SEQUENCE</scope>
    <source>
        <strain evidence="15">TT0073</strain>
    </source>
</reference>
<keyword evidence="4 10" id="KW-0347">Helicase</keyword>
<dbReference type="RefSeq" id="WP_254322126.1">
    <property type="nucleotide sequence ID" value="NZ_CP073116.1"/>
</dbReference>
<feature type="domain" description="Helicase C-terminal" evidence="13">
    <location>
        <begin position="517"/>
        <end position="664"/>
    </location>
</feature>
<evidence type="ECO:0000256" key="7">
    <source>
        <dbReference type="ARBA" id="ARBA00023235"/>
    </source>
</evidence>
<dbReference type="PROSITE" id="PS51192">
    <property type="entry name" value="HELICASE_ATP_BIND_1"/>
    <property type="match status" value="1"/>
</dbReference>
<dbReference type="Pfam" id="PF00271">
    <property type="entry name" value="Helicase_C"/>
    <property type="match status" value="1"/>
</dbReference>
<keyword evidence="5 10" id="KW-0067">ATP-binding</keyword>
<dbReference type="Pfam" id="PF13361">
    <property type="entry name" value="UvrD_C"/>
    <property type="match status" value="1"/>
</dbReference>
<dbReference type="InterPro" id="IPR012337">
    <property type="entry name" value="RNaseH-like_sf"/>
</dbReference>
<feature type="binding site" evidence="10">
    <location>
        <begin position="1125"/>
        <end position="1132"/>
    </location>
    <ligand>
        <name>ATP</name>
        <dbReference type="ChEBI" id="CHEBI:30616"/>
    </ligand>
</feature>
<evidence type="ECO:0000313" key="16">
    <source>
        <dbReference type="Proteomes" id="UP001057305"/>
    </source>
</evidence>
<dbReference type="CDD" id="cd17932">
    <property type="entry name" value="DEXQc_UvrD"/>
    <property type="match status" value="1"/>
</dbReference>
<feature type="compositionally biased region" description="Basic and acidic residues" evidence="11">
    <location>
        <begin position="1505"/>
        <end position="1518"/>
    </location>
</feature>
<keyword evidence="6" id="KW-0238">DNA-binding</keyword>
<dbReference type="InterPro" id="IPR004589">
    <property type="entry name" value="DNA_helicase_ATP-dep_RecQ"/>
</dbReference>
<evidence type="ECO:0000256" key="1">
    <source>
        <dbReference type="ARBA" id="ARBA00005446"/>
    </source>
</evidence>
<gene>
    <name evidence="15" type="ORF">KCG56_05240</name>
</gene>
<evidence type="ECO:0000256" key="8">
    <source>
        <dbReference type="ARBA" id="ARBA00034617"/>
    </source>
</evidence>
<proteinExistence type="inferred from homology"/>
<dbReference type="NCBIfam" id="TIGR00614">
    <property type="entry name" value="recQ_fam"/>
    <property type="match status" value="1"/>
</dbReference>
<dbReference type="InterPro" id="IPR014017">
    <property type="entry name" value="DNA_helicase_UvrD-like_C"/>
</dbReference>
<dbReference type="GO" id="GO:0016787">
    <property type="term" value="F:hydrolase activity"/>
    <property type="evidence" value="ECO:0007669"/>
    <property type="project" value="UniProtKB-UniRule"/>
</dbReference>
<sequence length="1775" mass="200755">MNTATKGYIPAVLIIDLEVDPKTDKPFKIGAFRPDSGLFFEKAFRGEKGFHTALCEMAHLTSGLKWLMGHNILGHDLKYLKAVVPEAAWLKVPVIDTLWLSPLAFPQNPYHRLIKNHKIISSEINSPLADCHACWQLFQDQCTAFGKIKAEKPEEFALWTALSDIPLPYRLSDDIMIPKRDTSPDVKKLIDTIWLMMQDNNDQGCLKVCRTRFLELMKTDIRNPSIYPSLGYALSWLNVSGGNSVLAPWVRHQFPDTARLIAELRDHDCGSTECRYCQDTLNPEAQLQRYFKLPTFRDVKGFDGGQRAVVQSGMKGLHTLAVLPTGGGKSLCYQLPALNRYYRNGGLTIVVSPLQSLMKDQLDGLEKKGATCATMLNGLVEVVERAQILDKIALGDIGILFVAPEQFRNTSFINAISQRQINGWVFDEAHCLSKWGHDFRPDYLYAVKFIAEHSKNNGTVAPVSCFTATAKPDVLADITNHFREEAGIEFRQFIGDNERDNLFYDVLEISDGLKKQKINELLHRELDHQSGGAVVFVGRRKSAETYSAYLKEQGWACEHFHAGLGNNEKADIQNQFIGGSLRVIVATNAFGMGVDKPDVRLVIHAEITGSLENYLQEAGRAGRDQVEAKCVLLYDSKDVDTQFSISKMSQIELRDLKSVWKKVGWLNQAAYGKDHCGEIVATGGEILRDTEEYMSFDSDDRQADTKVKTVLAWLERADLLERKENQTRIFPARSGRLNLDEALAIIEKNKFSKRISEIYQTIAEIVFKAPEDAPLSTDDLVQATACSFTELRGHLKKLEELGILTNDTHMTIILRTDNIKPADKRLAQIIAWEEKLWQILKNEIPEADQGIWQNLSLSAVCHQMHEVGLETNPAEIKLLMQSLADDKAAERTNSSGSFQIRDVGNNLLKIRFKNPKSDSWENIQNNAELRRNIGLCLLPFLMAKTNGVRQKDVMVETRMGELVQQLADDLVLSVQIPVDRRELLLRQTLLFMHKQGIIKLNHGMTILRHAMTITPNPKALSAKRQYLAEDYKPLSVFYGEKRFQIHVMQEYALRALKNLTEGLNLVRDYFGLEEKNFKNKWFKGRLKELDEPASPQTLREITDGLNEMQKAVVTDQSGSNRLILAGPGSGKTRVIVHRVAYLLRVQHVPPSAIIVLTFNRLAAQEVKRRLFGLVGPLAAAVTVMTYDGMAMRLLGVHFDGNNREYGKSQFKEWCRQAAAMLSDDLENDDGNDETRERIMAGFRYILVDEYQDISEEHYRLVSALAGRKRAEEDKLTILAVGDDDQNIYAFNGTSNEYIHRFQKDYDVAQPDYLTYNYRSTQHIISAANSVINGMRGRLKTLHPIVINPERQTQPNGGGWAATDSIRQGRVRHISLPFGSSSNIQGQAVITEIGRLKTLGAVAWNEIAVLTRHNVSLKPLQAWCEQNGIPYFLSADKSSKIKLRHTREFVRLIDGVEKQTEGFTSQAFAELISEQVKKSGGSWCVWFRQLQTDFLNEYPLQDEKLPEKSDNLAESREAEIQASPIEDNGSSENGSGTVNRYSPAFLKSWLYEYVGDEHETRSEGIFLGTAHAAKGLEFKHVFILDGGWQGVDEAEQRLYYVAMTRAIETLTLLQTTTEHPWMAKLPDDIESVAQIFTELPELNTEYRRLAAYRNTAVEGETDNKSDLDIDFIVCHNNVETVKQRLSAAAKLKKDDPLEMKRTEDGRYIFLSDDIEVARTVKLPPLPAKTTAYANTFRVRYLDEVGESFRQRIPEKIGTKKLEKWTLVIPMLVIPPE</sequence>
<organism evidence="15 16">
    <name type="scientific">Neisseria subflava</name>
    <dbReference type="NCBI Taxonomy" id="28449"/>
    <lineage>
        <taxon>Bacteria</taxon>
        <taxon>Pseudomonadati</taxon>
        <taxon>Pseudomonadota</taxon>
        <taxon>Betaproteobacteria</taxon>
        <taxon>Neisseriales</taxon>
        <taxon>Neisseriaceae</taxon>
        <taxon>Neisseria</taxon>
    </lineage>
</organism>
<dbReference type="InterPro" id="IPR011545">
    <property type="entry name" value="DEAD/DEAH_box_helicase_dom"/>
</dbReference>
<evidence type="ECO:0000256" key="11">
    <source>
        <dbReference type="SAM" id="MobiDB-lite"/>
    </source>
</evidence>
<feature type="region of interest" description="Disordered" evidence="11">
    <location>
        <begin position="1505"/>
        <end position="1536"/>
    </location>
</feature>
<dbReference type="SMART" id="SM00490">
    <property type="entry name" value="HELICc"/>
    <property type="match status" value="1"/>
</dbReference>
<dbReference type="GO" id="GO:0009378">
    <property type="term" value="F:four-way junction helicase activity"/>
    <property type="evidence" value="ECO:0007669"/>
    <property type="project" value="TreeGrafter"/>
</dbReference>
<dbReference type="EC" id="5.6.2.4" evidence="9"/>
<evidence type="ECO:0000313" key="15">
    <source>
        <dbReference type="EMBL" id="UTG72802.1"/>
    </source>
</evidence>
<comment type="similarity">
    <text evidence="1">Belongs to the helicase family. RecQ subfamily.</text>
</comment>
<dbReference type="GO" id="GO:0043138">
    <property type="term" value="F:3'-5' DNA helicase activity"/>
    <property type="evidence" value="ECO:0007669"/>
    <property type="project" value="UniProtKB-EC"/>
</dbReference>
<evidence type="ECO:0000259" key="13">
    <source>
        <dbReference type="PROSITE" id="PS51194"/>
    </source>
</evidence>
<name>A0A9X9I029_NEISU</name>
<feature type="domain" description="UvrD-like helicase ATP-binding" evidence="14">
    <location>
        <begin position="1104"/>
        <end position="1320"/>
    </location>
</feature>
<dbReference type="GO" id="GO:0006310">
    <property type="term" value="P:DNA recombination"/>
    <property type="evidence" value="ECO:0007669"/>
    <property type="project" value="InterPro"/>
</dbReference>
<evidence type="ECO:0000256" key="6">
    <source>
        <dbReference type="ARBA" id="ARBA00023125"/>
    </source>
</evidence>
<dbReference type="PROSITE" id="PS51198">
    <property type="entry name" value="UVRD_HELICASE_ATP_BIND"/>
    <property type="match status" value="1"/>
</dbReference>
<dbReference type="InterPro" id="IPR027417">
    <property type="entry name" value="P-loop_NTPase"/>
</dbReference>
<accession>A0A9X9I029</accession>